<protein>
    <recommendedName>
        <fullName evidence="3">DUF2163 domain-containing protein</fullName>
    </recommendedName>
</protein>
<evidence type="ECO:0000313" key="2">
    <source>
        <dbReference type="Proteomes" id="UP001161389"/>
    </source>
</evidence>
<comment type="caution">
    <text evidence="1">The sequence shown here is derived from an EMBL/GenBank/DDBJ whole genome shotgun (WGS) entry which is preliminary data.</text>
</comment>
<dbReference type="EMBL" id="BSNM01000014">
    <property type="protein sequence ID" value="GLQ31668.1"/>
    <property type="molecule type" value="Genomic_DNA"/>
</dbReference>
<proteinExistence type="predicted"/>
<sequence length="184" mass="20270">MLSLSSLLRALLKKNHRFYHTIEINLSNGAIRVTDSAHDVSYDGNNYVSGPDLIQFGEPKSTTEIRSNEITVTLSAIDPALRAVAFAADSHYLNQRLVLTRHYLDDSGLLVGSIVIFSGVITKRASSSGNQDVSISFSSASWWAAFEKMNGVETTNASQQRWHPTDKGFEHCPATALNIRWGSK</sequence>
<reference evidence="1" key="2">
    <citation type="submission" date="2023-01" db="EMBL/GenBank/DDBJ databases">
        <title>Draft genome sequence of Litoribrevibacter albus strain NBRC 110071.</title>
        <authorList>
            <person name="Sun Q."/>
            <person name="Mori K."/>
        </authorList>
    </citation>
    <scope>NUCLEOTIDE SEQUENCE</scope>
    <source>
        <strain evidence="1">NBRC 110071</strain>
    </source>
</reference>
<accession>A0AA37SBW4</accession>
<dbReference type="RefSeq" id="WP_284381354.1">
    <property type="nucleotide sequence ID" value="NZ_BSNM01000014.1"/>
</dbReference>
<evidence type="ECO:0000313" key="1">
    <source>
        <dbReference type="EMBL" id="GLQ31668.1"/>
    </source>
</evidence>
<organism evidence="1 2">
    <name type="scientific">Litoribrevibacter albus</name>
    <dbReference type="NCBI Taxonomy" id="1473156"/>
    <lineage>
        <taxon>Bacteria</taxon>
        <taxon>Pseudomonadati</taxon>
        <taxon>Pseudomonadota</taxon>
        <taxon>Gammaproteobacteria</taxon>
        <taxon>Oceanospirillales</taxon>
        <taxon>Oceanospirillaceae</taxon>
        <taxon>Litoribrevibacter</taxon>
    </lineage>
</organism>
<reference evidence="1" key="1">
    <citation type="journal article" date="2014" name="Int. J. Syst. Evol. Microbiol.">
        <title>Complete genome sequence of Corynebacterium casei LMG S-19264T (=DSM 44701T), isolated from a smear-ripened cheese.</title>
        <authorList>
            <consortium name="US DOE Joint Genome Institute (JGI-PGF)"/>
            <person name="Walter F."/>
            <person name="Albersmeier A."/>
            <person name="Kalinowski J."/>
            <person name="Ruckert C."/>
        </authorList>
    </citation>
    <scope>NUCLEOTIDE SEQUENCE</scope>
    <source>
        <strain evidence="1">NBRC 110071</strain>
    </source>
</reference>
<name>A0AA37SBW4_9GAMM</name>
<dbReference type="AlphaFoldDB" id="A0AA37SBW4"/>
<dbReference type="Proteomes" id="UP001161389">
    <property type="component" value="Unassembled WGS sequence"/>
</dbReference>
<evidence type="ECO:0008006" key="3">
    <source>
        <dbReference type="Google" id="ProtNLM"/>
    </source>
</evidence>
<gene>
    <name evidence="1" type="ORF">GCM10007876_21470</name>
</gene>
<keyword evidence="2" id="KW-1185">Reference proteome</keyword>